<gene>
    <name evidence="1" type="ordered locus">PputW619_5059</name>
</gene>
<protein>
    <recommendedName>
        <fullName evidence="2">Tryptophan synthase subunit beta</fullName>
    </recommendedName>
</protein>
<reference evidence="1" key="1">
    <citation type="submission" date="2008-02" db="EMBL/GenBank/DDBJ databases">
        <title>Complete sequence of Psuedomonas putida W619.</title>
        <authorList>
            <consortium name="US DOE Joint Genome Institute"/>
            <person name="Copeland A."/>
            <person name="Lucas S."/>
            <person name="Lapidus A."/>
            <person name="Barry K."/>
            <person name="Detter J.C."/>
            <person name="Glavina del Rio T."/>
            <person name="Dalin E."/>
            <person name="Tice H."/>
            <person name="Pitluck S."/>
            <person name="Chain P."/>
            <person name="Malfatti S."/>
            <person name="Shin M."/>
            <person name="Vergez L."/>
            <person name="Schmutz J."/>
            <person name="Larimer F."/>
            <person name="Land M."/>
            <person name="Hauser L."/>
            <person name="Kyrpides N."/>
            <person name="Kim E."/>
            <person name="Taghavi S."/>
            <person name="Vangronsveld D."/>
            <person name="van der Lelie D."/>
            <person name="Richardson P."/>
        </authorList>
    </citation>
    <scope>NUCLEOTIDE SEQUENCE</scope>
    <source>
        <strain evidence="1">W619</strain>
    </source>
</reference>
<accession>B1JFF1</accession>
<dbReference type="EMBL" id="CP000949">
    <property type="protein sequence ID" value="ACA75535.1"/>
    <property type="molecule type" value="Genomic_DNA"/>
</dbReference>
<dbReference type="STRING" id="390235.PputW619_5059"/>
<evidence type="ECO:0000313" key="1">
    <source>
        <dbReference type="EMBL" id="ACA75535.1"/>
    </source>
</evidence>
<sequence>MNFAYAADYQQGTIVTRDDAMFYVQRDAEGQLLRVEAAPYAEHTEILPADHAEIQEWFADDVVENSLKQLKQSDLDMIRVLEDLIEVLTAKGVFSITDLPPGAQAKLLSRSTARKALGSLNNLIEDEEEGGLI</sequence>
<dbReference type="AlphaFoldDB" id="B1JFF1"/>
<dbReference type="eggNOG" id="ENOG5032ZRD">
    <property type="taxonomic scope" value="Bacteria"/>
</dbReference>
<proteinExistence type="predicted"/>
<dbReference type="KEGG" id="ppw:PputW619_5059"/>
<name>B1JFF1_PSEPW</name>
<evidence type="ECO:0008006" key="2">
    <source>
        <dbReference type="Google" id="ProtNLM"/>
    </source>
</evidence>
<organism evidence="1">
    <name type="scientific">Pseudomonas putida (strain W619)</name>
    <dbReference type="NCBI Taxonomy" id="390235"/>
    <lineage>
        <taxon>Bacteria</taxon>
        <taxon>Pseudomonadati</taxon>
        <taxon>Pseudomonadota</taxon>
        <taxon>Gammaproteobacteria</taxon>
        <taxon>Pseudomonadales</taxon>
        <taxon>Pseudomonadaceae</taxon>
        <taxon>Pseudomonas</taxon>
    </lineage>
</organism>
<dbReference type="HOGENOM" id="CLU_166086_0_0_6"/>